<dbReference type="Gene3D" id="3.40.50.11780">
    <property type="match status" value="2"/>
</dbReference>
<dbReference type="InterPro" id="IPR052042">
    <property type="entry name" value="Tail_sheath_structural"/>
</dbReference>
<evidence type="ECO:0000313" key="5">
    <source>
        <dbReference type="Proteomes" id="UP000604475"/>
    </source>
</evidence>
<accession>A0A937UW02</accession>
<reference evidence="4" key="1">
    <citation type="submission" date="2020-12" db="EMBL/GenBank/DDBJ databases">
        <title>Genomic characterization of non-nitrogen-fixing Frankia strains.</title>
        <authorList>
            <person name="Carlos-Shanley C."/>
            <person name="Guerra T."/>
            <person name="Hahn D."/>
        </authorList>
    </citation>
    <scope>NUCLEOTIDE SEQUENCE</scope>
    <source>
        <strain evidence="4">CN6</strain>
    </source>
</reference>
<protein>
    <submittedName>
        <fullName evidence="4">Phage tail sheath family protein</fullName>
    </submittedName>
</protein>
<evidence type="ECO:0000259" key="3">
    <source>
        <dbReference type="Pfam" id="PF17482"/>
    </source>
</evidence>
<feature type="domain" description="Tail sheath protein C-terminal" evidence="3">
    <location>
        <begin position="434"/>
        <end position="537"/>
    </location>
</feature>
<dbReference type="PANTHER" id="PTHR35861:SF1">
    <property type="entry name" value="PHAGE TAIL SHEATH PROTEIN"/>
    <property type="match status" value="1"/>
</dbReference>
<comment type="similarity">
    <text evidence="1">Belongs to the myoviridae tail sheath protein family.</text>
</comment>
<evidence type="ECO:0000313" key="4">
    <source>
        <dbReference type="EMBL" id="MBL7633750.1"/>
    </source>
</evidence>
<dbReference type="PANTHER" id="PTHR35861">
    <property type="match status" value="1"/>
</dbReference>
<comment type="caution">
    <text evidence="4">The sequence shown here is derived from an EMBL/GenBank/DDBJ whole genome shotgun (WGS) entry which is preliminary data.</text>
</comment>
<evidence type="ECO:0000256" key="1">
    <source>
        <dbReference type="ARBA" id="ARBA00008005"/>
    </source>
</evidence>
<dbReference type="InterPro" id="IPR020287">
    <property type="entry name" value="Tail_sheath_C"/>
</dbReference>
<dbReference type="EMBL" id="JAEACQ010000397">
    <property type="protein sequence ID" value="MBL7633750.1"/>
    <property type="molecule type" value="Genomic_DNA"/>
</dbReference>
<dbReference type="Pfam" id="PF17482">
    <property type="entry name" value="Phage_sheath_1C"/>
    <property type="match status" value="1"/>
</dbReference>
<evidence type="ECO:0000256" key="2">
    <source>
        <dbReference type="SAM" id="MobiDB-lite"/>
    </source>
</evidence>
<sequence length="545" mass="57585">MPVTPLHPGLYVQEIPSGVHPISGVSTSDTAFVDFFPQGPIGVATRVSGFEEFVRRFGPPDPRSPASYGVLQFFVNGGQTAWIVRVTTAGAVPSRLVLPGGSTPSDTLVIEARSPGAWGDQLQVAVDWNPAAANAGFTLAIRRLGQVGGRTQVIASEVHRDLTMGVGPRYFADVVNAESALVRATEDDHGMGQPPTPTVPATPPDPTAAATPAARNGMSPAALADPTAAGFLSLAGGNDGSLPGAQELKAGLLALGRIEPAVVNLLCIPAAATLDGLSDEATPNLKDVADAAAAFCETFRCFYLVDIPQAVDSTDKAEKWLAANSPRDRNTAVYFPRLKIVDPDPARGGALLDVAASGTLAGLFARTDAQRGIWKAPAGTASQLRGVIRPAGEPLNDADSAALNPLGMNVIRTLPVHGTVSWGARTLFGADAQASEWKYVPIRRTALYIEESLVQGLRWVVFEPNDEPLWAQIRLNVGAFLQSMFRQGAFQGRTPREAYLVKCDSQTTTQADIDRGIVNILVGFAPLKPAEFVVIQLQQLTRPPE</sequence>
<gene>
    <name evidence="4" type="ORF">I7412_42705</name>
</gene>
<feature type="region of interest" description="Disordered" evidence="2">
    <location>
        <begin position="186"/>
        <end position="214"/>
    </location>
</feature>
<organism evidence="4 5">
    <name type="scientific">Frankia nepalensis</name>
    <dbReference type="NCBI Taxonomy" id="1836974"/>
    <lineage>
        <taxon>Bacteria</taxon>
        <taxon>Bacillati</taxon>
        <taxon>Actinomycetota</taxon>
        <taxon>Actinomycetes</taxon>
        <taxon>Frankiales</taxon>
        <taxon>Frankiaceae</taxon>
        <taxon>Frankia</taxon>
    </lineage>
</organism>
<keyword evidence="5" id="KW-1185">Reference proteome</keyword>
<feature type="compositionally biased region" description="Pro residues" evidence="2">
    <location>
        <begin position="194"/>
        <end position="206"/>
    </location>
</feature>
<dbReference type="AlphaFoldDB" id="A0A937UW02"/>
<dbReference type="RefSeq" id="WP_203005302.1">
    <property type="nucleotide sequence ID" value="NZ_JADWYU010000225.1"/>
</dbReference>
<name>A0A937UW02_9ACTN</name>
<dbReference type="Proteomes" id="UP000604475">
    <property type="component" value="Unassembled WGS sequence"/>
</dbReference>
<proteinExistence type="inferred from homology"/>